<dbReference type="GO" id="GO:0051537">
    <property type="term" value="F:2 iron, 2 sulfur cluster binding"/>
    <property type="evidence" value="ECO:0007669"/>
    <property type="project" value="InterPro"/>
</dbReference>
<dbReference type="CDD" id="cd00207">
    <property type="entry name" value="fer2"/>
    <property type="match status" value="1"/>
</dbReference>
<organism evidence="3 4">
    <name type="scientific">Vibrio crassostreae</name>
    <dbReference type="NCBI Taxonomy" id="246167"/>
    <lineage>
        <taxon>Bacteria</taxon>
        <taxon>Pseudomonadati</taxon>
        <taxon>Pseudomonadota</taxon>
        <taxon>Gammaproteobacteria</taxon>
        <taxon>Vibrionales</taxon>
        <taxon>Vibrionaceae</taxon>
        <taxon>Vibrio</taxon>
    </lineage>
</organism>
<comment type="caution">
    <text evidence="3">The sequence shown here is derived from an EMBL/GenBank/DDBJ whole genome shotgun (WGS) entry which is preliminary data.</text>
</comment>
<name>A0A822N5E4_9VIBR</name>
<dbReference type="InterPro" id="IPR001433">
    <property type="entry name" value="OxRdtase_FAD/NAD-bd"/>
</dbReference>
<dbReference type="InterPro" id="IPR001709">
    <property type="entry name" value="Flavoprot_Pyr_Nucl_cyt_Rdtase"/>
</dbReference>
<dbReference type="InterPro" id="IPR006058">
    <property type="entry name" value="2Fe2S_fd_BS"/>
</dbReference>
<reference evidence="4" key="1">
    <citation type="submission" date="2014-06" db="EMBL/GenBank/DDBJ databases">
        <authorList>
            <person name="Le Roux Frederique"/>
        </authorList>
    </citation>
    <scope>NUCLEOTIDE SEQUENCE [LARGE SCALE GENOMIC DNA]</scope>
    <source>
        <strain evidence="4">J5-5</strain>
    </source>
</reference>
<dbReference type="InterPro" id="IPR017927">
    <property type="entry name" value="FAD-bd_FR_type"/>
</dbReference>
<dbReference type="InterPro" id="IPR012675">
    <property type="entry name" value="Beta-grasp_dom_sf"/>
</dbReference>
<dbReference type="Gene3D" id="2.40.30.10">
    <property type="entry name" value="Translation factors"/>
    <property type="match status" value="1"/>
</dbReference>
<dbReference type="Pfam" id="PF00970">
    <property type="entry name" value="FAD_binding_6"/>
    <property type="match status" value="1"/>
</dbReference>
<protein>
    <submittedName>
        <fullName evidence="3">CDP-6-deoxy-L-threo-D-glycero-4-hexulose-3-dehydrase reductase</fullName>
        <ecNumber evidence="3">1.17.1.-</ecNumber>
    </submittedName>
</protein>
<dbReference type="SUPFAM" id="SSF52343">
    <property type="entry name" value="Ferredoxin reductase-like, C-terminal NADP-linked domain"/>
    <property type="match status" value="1"/>
</dbReference>
<dbReference type="InterPro" id="IPR017938">
    <property type="entry name" value="Riboflavin_synthase-like_b-brl"/>
</dbReference>
<dbReference type="PANTHER" id="PTHR47354">
    <property type="entry name" value="NADH OXIDOREDUCTASE HCR"/>
    <property type="match status" value="1"/>
</dbReference>
<evidence type="ECO:0000313" key="4">
    <source>
        <dbReference type="Proteomes" id="UP000049495"/>
    </source>
</evidence>
<dbReference type="Pfam" id="PF00175">
    <property type="entry name" value="NAD_binding_1"/>
    <property type="match status" value="1"/>
</dbReference>
<dbReference type="InterPro" id="IPR039261">
    <property type="entry name" value="FNR_nucleotide-bd"/>
</dbReference>
<dbReference type="EC" id="1.17.1.-" evidence="3"/>
<dbReference type="PROSITE" id="PS00197">
    <property type="entry name" value="2FE2S_FER_1"/>
    <property type="match status" value="1"/>
</dbReference>
<dbReference type="GO" id="GO:0016491">
    <property type="term" value="F:oxidoreductase activity"/>
    <property type="evidence" value="ECO:0007669"/>
    <property type="project" value="UniProtKB-KW"/>
</dbReference>
<dbReference type="InterPro" id="IPR008333">
    <property type="entry name" value="Cbr1-like_FAD-bd_dom"/>
</dbReference>
<sequence length="323" mass="35908">MKYTIEIHPAGVKYQSEGNLLEDALSASLPIEHSCKTGDCGACSAEVIDGSVENEAGEIVTSGNILTCQSKAKSDVALKANYYPELVHIKQQTIPCKVASFELVTADIISIKFRFPPTVKFDYLPGQYVELSFKGVKRSYSIANAKSDLKELELHIRKVANGQMSELLFNGLKENQLMRIEGPKGTFFVKDNIKTLVLLATGTGIAPIKAIVEELVAKEDKRDVHIYWGMQYEKELYCDELIKLARRNEHISFTPVLSRETKAPDGCELGYVQNTVIKDFDSLTNIDVYACGSIRMIEGAKSLLLQHRLPENSFFSDAFTPAK</sequence>
<dbReference type="Gene3D" id="3.40.50.80">
    <property type="entry name" value="Nucleotide-binding domain of ferredoxin-NADP reductase (FNR) module"/>
    <property type="match status" value="1"/>
</dbReference>
<dbReference type="InterPro" id="IPR050415">
    <property type="entry name" value="MRET"/>
</dbReference>
<dbReference type="PROSITE" id="PS51085">
    <property type="entry name" value="2FE2S_FER_2"/>
    <property type="match status" value="1"/>
</dbReference>
<proteinExistence type="predicted"/>
<dbReference type="PRINTS" id="PR00410">
    <property type="entry name" value="PHEHYDRXLASE"/>
</dbReference>
<dbReference type="InterPro" id="IPR036010">
    <property type="entry name" value="2Fe-2S_ferredoxin-like_sf"/>
</dbReference>
<dbReference type="Proteomes" id="UP000049495">
    <property type="component" value="Unassembled WGS sequence"/>
</dbReference>
<dbReference type="PROSITE" id="PS51384">
    <property type="entry name" value="FAD_FR"/>
    <property type="match status" value="1"/>
</dbReference>
<dbReference type="Gene3D" id="3.10.20.30">
    <property type="match status" value="1"/>
</dbReference>
<dbReference type="Pfam" id="PF00111">
    <property type="entry name" value="Fer2"/>
    <property type="match status" value="1"/>
</dbReference>
<accession>A0A822N5E4</accession>
<evidence type="ECO:0000313" key="3">
    <source>
        <dbReference type="EMBL" id="CDT61694.1"/>
    </source>
</evidence>
<keyword evidence="1" id="KW-0472">Membrane</keyword>
<evidence type="ECO:0000256" key="1">
    <source>
        <dbReference type="ARBA" id="ARBA00022692"/>
    </source>
</evidence>
<keyword evidence="3" id="KW-0560">Oxidoreductase</keyword>
<dbReference type="SUPFAM" id="SSF63380">
    <property type="entry name" value="Riboflavin synthase domain-like"/>
    <property type="match status" value="1"/>
</dbReference>
<dbReference type="PANTHER" id="PTHR47354:SF5">
    <property type="entry name" value="PROTEIN RFBI"/>
    <property type="match status" value="1"/>
</dbReference>
<keyword evidence="1" id="KW-0812">Transmembrane</keyword>
<dbReference type="CDD" id="cd06189">
    <property type="entry name" value="flavin_oxioreductase"/>
    <property type="match status" value="1"/>
</dbReference>
<dbReference type="InterPro" id="IPR001041">
    <property type="entry name" value="2Fe-2S_ferredoxin-type"/>
</dbReference>
<dbReference type="PRINTS" id="PR00371">
    <property type="entry name" value="FPNCR"/>
</dbReference>
<gene>
    <name evidence="3" type="primary">ascD</name>
    <name evidence="3" type="ORF">VCR5J5_730128</name>
</gene>
<comment type="cofactor">
    <cofactor evidence="2">
        <name>[2Fe-2S] cluster</name>
        <dbReference type="ChEBI" id="CHEBI:190135"/>
    </cofactor>
</comment>
<dbReference type="SUPFAM" id="SSF54292">
    <property type="entry name" value="2Fe-2S ferredoxin-like"/>
    <property type="match status" value="1"/>
</dbReference>
<dbReference type="RefSeq" id="WP_055320044.1">
    <property type="nucleotide sequence ID" value="NZ_CAWQCV010000130.1"/>
</dbReference>
<dbReference type="AlphaFoldDB" id="A0A822N5E4"/>
<dbReference type="EMBL" id="CCJV01000137">
    <property type="protein sequence ID" value="CDT61694.1"/>
    <property type="molecule type" value="Genomic_DNA"/>
</dbReference>
<evidence type="ECO:0000256" key="2">
    <source>
        <dbReference type="ARBA" id="ARBA00034078"/>
    </source>
</evidence>